<keyword evidence="3" id="KW-0547">Nucleotide-binding</keyword>
<comment type="caution">
    <text evidence="6">The sequence shown here is derived from an EMBL/GenBank/DDBJ whole genome shotgun (WGS) entry which is preliminary data.</text>
</comment>
<keyword evidence="7" id="KW-1185">Reference proteome</keyword>
<evidence type="ECO:0000313" key="7">
    <source>
        <dbReference type="Proteomes" id="UP000010729"/>
    </source>
</evidence>
<dbReference type="Proteomes" id="UP000010729">
    <property type="component" value="Unassembled WGS sequence"/>
</dbReference>
<evidence type="ECO:0000256" key="2">
    <source>
        <dbReference type="ARBA" id="ARBA00022737"/>
    </source>
</evidence>
<accession>N1V0I3</accession>
<dbReference type="PANTHER" id="PTHR43790:SF9">
    <property type="entry name" value="GALACTOFURANOSE TRANSPORTER ATP-BINDING PROTEIN YTFR"/>
    <property type="match status" value="1"/>
</dbReference>
<dbReference type="Gene3D" id="3.40.50.300">
    <property type="entry name" value="P-loop containing nucleotide triphosphate hydrolases"/>
    <property type="match status" value="2"/>
</dbReference>
<dbReference type="GO" id="GO:0016887">
    <property type="term" value="F:ATP hydrolysis activity"/>
    <property type="evidence" value="ECO:0007669"/>
    <property type="project" value="InterPro"/>
</dbReference>
<reference evidence="6 7" key="1">
    <citation type="journal article" date="2013" name="Genome Announc.">
        <title>Draft Genome Sequence of Arthrobacter crystallopoietes Strain BAB-32, Revealing Genes for Bioremediation.</title>
        <authorList>
            <person name="Joshi M.N."/>
            <person name="Pandit A.S."/>
            <person name="Sharma A."/>
            <person name="Pandya R.V."/>
            <person name="Desai S.M."/>
            <person name="Saxena A.K."/>
            <person name="Bagatharia S.B."/>
        </authorList>
    </citation>
    <scope>NUCLEOTIDE SEQUENCE [LARGE SCALE GENOMIC DNA]</scope>
    <source>
        <strain evidence="6 7">BAB-32</strain>
    </source>
</reference>
<dbReference type="InterPro" id="IPR003439">
    <property type="entry name" value="ABC_transporter-like_ATP-bd"/>
</dbReference>
<dbReference type="EMBL" id="ANPE02000020">
    <property type="protein sequence ID" value="EMY36166.1"/>
    <property type="molecule type" value="Genomic_DNA"/>
</dbReference>
<dbReference type="GO" id="GO:0005524">
    <property type="term" value="F:ATP binding"/>
    <property type="evidence" value="ECO:0007669"/>
    <property type="project" value="UniProtKB-KW"/>
</dbReference>
<gene>
    <name evidence="6" type="ORF">D477_000550</name>
</gene>
<evidence type="ECO:0000256" key="1">
    <source>
        <dbReference type="ARBA" id="ARBA00022448"/>
    </source>
</evidence>
<dbReference type="PROSITE" id="PS50893">
    <property type="entry name" value="ABC_TRANSPORTER_2"/>
    <property type="match status" value="2"/>
</dbReference>
<dbReference type="PROSITE" id="PS00211">
    <property type="entry name" value="ABC_TRANSPORTER_1"/>
    <property type="match status" value="1"/>
</dbReference>
<dbReference type="AlphaFoldDB" id="N1V0I3"/>
<feature type="domain" description="ABC transporter" evidence="5">
    <location>
        <begin position="194"/>
        <end position="442"/>
    </location>
</feature>
<evidence type="ECO:0000259" key="5">
    <source>
        <dbReference type="PROSITE" id="PS50893"/>
    </source>
</evidence>
<dbReference type="InterPro" id="IPR050107">
    <property type="entry name" value="ABC_carbohydrate_import_ATPase"/>
</dbReference>
<evidence type="ECO:0000256" key="4">
    <source>
        <dbReference type="ARBA" id="ARBA00022840"/>
    </source>
</evidence>
<dbReference type="CDD" id="cd03215">
    <property type="entry name" value="ABC_Carb_Monos_II"/>
    <property type="match status" value="1"/>
</dbReference>
<dbReference type="SUPFAM" id="SSF52540">
    <property type="entry name" value="P-loop containing nucleoside triphosphate hydrolases"/>
    <property type="match status" value="2"/>
</dbReference>
<proteinExistence type="predicted"/>
<organism evidence="6 7">
    <name type="scientific">Arthrobacter crystallopoietes BAB-32</name>
    <dbReference type="NCBI Taxonomy" id="1246476"/>
    <lineage>
        <taxon>Bacteria</taxon>
        <taxon>Bacillati</taxon>
        <taxon>Actinomycetota</taxon>
        <taxon>Actinomycetes</taxon>
        <taxon>Micrococcales</taxon>
        <taxon>Micrococcaceae</taxon>
        <taxon>Crystallibacter</taxon>
    </lineage>
</organism>
<dbReference type="Pfam" id="PF00005">
    <property type="entry name" value="ABC_tran"/>
    <property type="match status" value="2"/>
</dbReference>
<evidence type="ECO:0000256" key="3">
    <source>
        <dbReference type="ARBA" id="ARBA00022741"/>
    </source>
</evidence>
<dbReference type="InterPro" id="IPR027417">
    <property type="entry name" value="P-loop_NTPase"/>
</dbReference>
<protein>
    <submittedName>
        <fullName evidence="6">ABC transporter</fullName>
    </submittedName>
</protein>
<evidence type="ECO:0000313" key="6">
    <source>
        <dbReference type="EMBL" id="EMY36166.1"/>
    </source>
</evidence>
<name>N1V0I3_9MICC</name>
<keyword evidence="2" id="KW-0677">Repeat</keyword>
<keyword evidence="4" id="KW-0067">ATP-binding</keyword>
<feature type="domain" description="ABC transporter" evidence="5">
    <location>
        <begin position="1"/>
        <end position="186"/>
    </location>
</feature>
<dbReference type="PANTHER" id="PTHR43790">
    <property type="entry name" value="CARBOHYDRATE TRANSPORT ATP-BINDING PROTEIN MG119-RELATED"/>
    <property type="match status" value="1"/>
</dbReference>
<dbReference type="InterPro" id="IPR017871">
    <property type="entry name" value="ABC_transporter-like_CS"/>
</dbReference>
<keyword evidence="1" id="KW-0813">Transport</keyword>
<sequence>MVKAIAGVQPPDSGTIFGEAYEANDVAMVFQELSVVPEMSVRDNLMLAARGRRALIVRPKALQQSIEAALDSAGLSGMNLDLPVEVLSLAQRQLLEIARGLIADARVLILDEPTATLSDVEIAKVHHVVRRLTSEGRAIVYITHRLGEVFELADSMTIMRAGRVVAGGRVRDFDMSTMVAHMLGADHVPADKTVALQEVGQPRELVVQGLNSRNRFADVALRARAGEVVALFGQIGSGADEVVRALAGVTGIDSGSVELDGKVVKVHDRATAQQSGIAYISADRVHEGVFLSASVATNVSSGALGKISRLGVIRSSQEQRLAAQTMSKVAFDTRRIAEPVSSFSGGNQQKVTVGRALATEPHVLILNEPTRGVDIGARSEIYRSLRELAAHNVVILIYTSDVVEVRELADHVVTLYRGRVVGRHRVDEVSNAVITTEILGGAA</sequence>